<dbReference type="InterPro" id="IPR023214">
    <property type="entry name" value="HAD_sf"/>
</dbReference>
<dbReference type="InterPro" id="IPR006439">
    <property type="entry name" value="HAD-SF_hydro_IA"/>
</dbReference>
<evidence type="ECO:0000313" key="2">
    <source>
        <dbReference type="EMBL" id="NYG97501.1"/>
    </source>
</evidence>
<reference evidence="2 3" key="1">
    <citation type="submission" date="2020-07" db="EMBL/GenBank/DDBJ databases">
        <title>Sequencing the genomes of 1000 actinobacteria strains.</title>
        <authorList>
            <person name="Klenk H.-P."/>
        </authorList>
    </citation>
    <scope>NUCLEOTIDE SEQUENCE [LARGE SCALE GENOMIC DNA]</scope>
    <source>
        <strain evidence="2 3">DSM 23141</strain>
    </source>
</reference>
<dbReference type="InterPro" id="IPR023198">
    <property type="entry name" value="PGP-like_dom2"/>
</dbReference>
<sequence>MVRIPVEGVLFDCDGVLVDSLESAARAWGIWAARWAPAFDFRRDIVHGVRAVDTVRSLVAADDVERANAELERLEVEHVDGTRAIPGAVELTDALPQGLWTVVTSGARELAARRLASAGVARPDGIVAAEDVARGKPDPEPYRRGAELIERDPARCVVFEDAPAGIAAARAAGVGTVIGVGLPAGAGSPDLLVADLRAVSWVDGALVVAPLEPAPAA</sequence>
<dbReference type="Pfam" id="PF00702">
    <property type="entry name" value="Hydrolase"/>
    <property type="match status" value="1"/>
</dbReference>
<keyword evidence="3" id="KW-1185">Reference proteome</keyword>
<dbReference type="SFLD" id="SFLDG01129">
    <property type="entry name" value="C1.5:_HAD__Beta-PGM__Phosphata"/>
    <property type="match status" value="1"/>
</dbReference>
<proteinExistence type="predicted"/>
<keyword evidence="2" id="KW-0378">Hydrolase</keyword>
<dbReference type="RefSeq" id="WP_179564214.1">
    <property type="nucleotide sequence ID" value="NZ_JACBZY010000001.1"/>
</dbReference>
<keyword evidence="1" id="KW-0175">Coiled coil</keyword>
<dbReference type="GO" id="GO:0050308">
    <property type="term" value="F:sugar-phosphatase activity"/>
    <property type="evidence" value="ECO:0007669"/>
    <property type="project" value="UniProtKB-EC"/>
</dbReference>
<protein>
    <submittedName>
        <fullName evidence="2">Sugar-phosphatase</fullName>
        <ecNumber evidence="2">3.1.3.23</ecNumber>
    </submittedName>
</protein>
<dbReference type="SFLD" id="SFLDS00003">
    <property type="entry name" value="Haloacid_Dehalogenase"/>
    <property type="match status" value="1"/>
</dbReference>
<comment type="caution">
    <text evidence="2">The sequence shown here is derived from an EMBL/GenBank/DDBJ whole genome shotgun (WGS) entry which is preliminary data.</text>
</comment>
<evidence type="ECO:0000313" key="3">
    <source>
        <dbReference type="Proteomes" id="UP000553888"/>
    </source>
</evidence>
<dbReference type="PANTHER" id="PTHR43481:SF4">
    <property type="entry name" value="GLYCEROL-1-PHOSPHATE PHOSPHOHYDROLASE 1-RELATED"/>
    <property type="match status" value="1"/>
</dbReference>
<evidence type="ECO:0000256" key="1">
    <source>
        <dbReference type="SAM" id="Coils"/>
    </source>
</evidence>
<dbReference type="Gene3D" id="3.40.50.1000">
    <property type="entry name" value="HAD superfamily/HAD-like"/>
    <property type="match status" value="1"/>
</dbReference>
<dbReference type="InterPro" id="IPR051806">
    <property type="entry name" value="HAD-like_SPP"/>
</dbReference>
<organism evidence="2 3">
    <name type="scientific">Schumannella luteola</name>
    <dbReference type="NCBI Taxonomy" id="472059"/>
    <lineage>
        <taxon>Bacteria</taxon>
        <taxon>Bacillati</taxon>
        <taxon>Actinomycetota</taxon>
        <taxon>Actinomycetes</taxon>
        <taxon>Micrococcales</taxon>
        <taxon>Microbacteriaceae</taxon>
        <taxon>Schumannella</taxon>
    </lineage>
</organism>
<name>A0A852Y8E7_9MICO</name>
<accession>A0A852Y8E7</accession>
<gene>
    <name evidence="2" type="ORF">BJ979_000127</name>
</gene>
<dbReference type="EMBL" id="JACBZY010000001">
    <property type="protein sequence ID" value="NYG97501.1"/>
    <property type="molecule type" value="Genomic_DNA"/>
</dbReference>
<feature type="coiled-coil region" evidence="1">
    <location>
        <begin position="57"/>
        <end position="84"/>
    </location>
</feature>
<dbReference type="AlphaFoldDB" id="A0A852Y8E7"/>
<dbReference type="EC" id="3.1.3.23" evidence="2"/>
<dbReference type="Proteomes" id="UP000553888">
    <property type="component" value="Unassembled WGS sequence"/>
</dbReference>
<dbReference type="NCBIfam" id="TIGR01509">
    <property type="entry name" value="HAD-SF-IA-v3"/>
    <property type="match status" value="1"/>
</dbReference>
<dbReference type="Gene3D" id="1.10.150.240">
    <property type="entry name" value="Putative phosphatase, domain 2"/>
    <property type="match status" value="1"/>
</dbReference>
<dbReference type="SUPFAM" id="SSF56784">
    <property type="entry name" value="HAD-like"/>
    <property type="match status" value="1"/>
</dbReference>
<dbReference type="InterPro" id="IPR036412">
    <property type="entry name" value="HAD-like_sf"/>
</dbReference>
<dbReference type="PANTHER" id="PTHR43481">
    <property type="entry name" value="FRUCTOSE-1-PHOSPHATE PHOSPHATASE"/>
    <property type="match status" value="1"/>
</dbReference>